<gene>
    <name evidence="1" type="ORF">BAJUN_01660</name>
</gene>
<proteinExistence type="predicted"/>
<organism evidence="1 2">
    <name type="scientific">Brevundimonas phage vB_BgoS-Bajun</name>
    <dbReference type="NCBI Taxonomy" id="2948594"/>
    <lineage>
        <taxon>Viruses</taxon>
        <taxon>Duplodnaviria</taxon>
        <taxon>Heunggongvirae</taxon>
        <taxon>Uroviricota</taxon>
        <taxon>Caudoviricetes</taxon>
        <taxon>Dolichocephalovirinae</taxon>
    </lineage>
</organism>
<reference evidence="1" key="1">
    <citation type="submission" date="2022-05" db="EMBL/GenBank/DDBJ databases">
        <authorList>
            <person name="Friedrich I."/>
            <person name="Poehlein A."/>
            <person name="Schneider D."/>
            <person name="Hertel R."/>
            <person name="Daniel R."/>
        </authorList>
    </citation>
    <scope>NUCLEOTIDE SEQUENCE</scope>
</reference>
<protein>
    <submittedName>
        <fullName evidence="1">Uncharacterized protein</fullName>
    </submittedName>
</protein>
<dbReference type="Proteomes" id="UP001057427">
    <property type="component" value="Segment"/>
</dbReference>
<sequence length="102" mass="10309">MTRLAIAVGLIAATAAPAHAVAVQARALQNVPVERLLEVRADLAKRPVLTGAQATTLGALDRLLTGRGWVLPVPAIRAPLRPAVAALADKVAALGQGVALAA</sequence>
<evidence type="ECO:0000313" key="2">
    <source>
        <dbReference type="Proteomes" id="UP001057427"/>
    </source>
</evidence>
<name>A0A9E7STB3_9CAUD</name>
<dbReference type="EMBL" id="ON529858">
    <property type="protein sequence ID" value="UTC29796.1"/>
    <property type="molecule type" value="Genomic_DNA"/>
</dbReference>
<accession>A0A9E7STB3</accession>
<keyword evidence="2" id="KW-1185">Reference proteome</keyword>
<evidence type="ECO:0000313" key="1">
    <source>
        <dbReference type="EMBL" id="UTC29796.1"/>
    </source>
</evidence>